<keyword evidence="3" id="KW-1185">Reference proteome</keyword>
<dbReference type="Proteomes" id="UP000266841">
    <property type="component" value="Unassembled WGS sequence"/>
</dbReference>
<evidence type="ECO:0000313" key="3">
    <source>
        <dbReference type="Proteomes" id="UP000266841"/>
    </source>
</evidence>
<proteinExistence type="predicted"/>
<dbReference type="EMBL" id="AGNL01045805">
    <property type="protein sequence ID" value="EJK48460.1"/>
    <property type="molecule type" value="Genomic_DNA"/>
</dbReference>
<evidence type="ECO:0000256" key="1">
    <source>
        <dbReference type="SAM" id="MobiDB-lite"/>
    </source>
</evidence>
<feature type="region of interest" description="Disordered" evidence="1">
    <location>
        <begin position="75"/>
        <end position="111"/>
    </location>
</feature>
<reference evidence="2 3" key="1">
    <citation type="journal article" date="2012" name="Genome Biol.">
        <title>Genome and low-iron response of an oceanic diatom adapted to chronic iron limitation.</title>
        <authorList>
            <person name="Lommer M."/>
            <person name="Specht M."/>
            <person name="Roy A.S."/>
            <person name="Kraemer L."/>
            <person name="Andreson R."/>
            <person name="Gutowska M.A."/>
            <person name="Wolf J."/>
            <person name="Bergner S.V."/>
            <person name="Schilhabel M.B."/>
            <person name="Klostermeier U.C."/>
            <person name="Beiko R.G."/>
            <person name="Rosenstiel P."/>
            <person name="Hippler M."/>
            <person name="Laroche J."/>
        </authorList>
    </citation>
    <scope>NUCLEOTIDE SEQUENCE [LARGE SCALE GENOMIC DNA]</scope>
    <source>
        <strain evidence="2 3">CCMP1005</strain>
    </source>
</reference>
<accession>K0R6H4</accession>
<organism evidence="2 3">
    <name type="scientific">Thalassiosira oceanica</name>
    <name type="common">Marine diatom</name>
    <dbReference type="NCBI Taxonomy" id="159749"/>
    <lineage>
        <taxon>Eukaryota</taxon>
        <taxon>Sar</taxon>
        <taxon>Stramenopiles</taxon>
        <taxon>Ochrophyta</taxon>
        <taxon>Bacillariophyta</taxon>
        <taxon>Coscinodiscophyceae</taxon>
        <taxon>Thalassiosirophycidae</taxon>
        <taxon>Thalassiosirales</taxon>
        <taxon>Thalassiosiraceae</taxon>
        <taxon>Thalassiosira</taxon>
    </lineage>
</organism>
<evidence type="ECO:0000313" key="2">
    <source>
        <dbReference type="EMBL" id="EJK48460.1"/>
    </source>
</evidence>
<comment type="caution">
    <text evidence="2">The sequence shown here is derived from an EMBL/GenBank/DDBJ whole genome shotgun (WGS) entry which is preliminary data.</text>
</comment>
<sequence length="297" mass="31092">MKKLRKATTALLAVPSRLATAGKRAPSPTSFETAITVEPVETPDGIEAIPVEMTGLLLSSPSGQSMGRTVRAVGRRTPTSGIKHAAPPGGAVVDSRDDDEGGRPTSPRGLGLAGRVRTLSRHRTFLVSLEDELTGGAAALSQESRTDPERSRTLSAHGDFLASLEEELTRDAAAMIRGAELAAAGDVPSSTAVRGAVPEGGGVNEAVKCPSPIDAEDSGSLRLSSSWLNITREDSFVSALTKRDGVFDSTIGFETIADPIDIIFDAAARALQCRNGAYDSTGDYSILFRHISMSSTE</sequence>
<protein>
    <submittedName>
        <fullName evidence="2">Uncharacterized protein</fullName>
    </submittedName>
</protein>
<dbReference type="AlphaFoldDB" id="K0R6H4"/>
<name>K0R6H4_THAOC</name>
<gene>
    <name evidence="2" type="ORF">THAOC_32739</name>
</gene>